<dbReference type="AlphaFoldDB" id="A0A5N5D4Q6"/>
<comment type="caution">
    <text evidence="6">The sequence shown here is derived from an EMBL/GenBank/DDBJ whole genome shotgun (WGS) entry which is preliminary data.</text>
</comment>
<evidence type="ECO:0000256" key="1">
    <source>
        <dbReference type="ARBA" id="ARBA00022723"/>
    </source>
</evidence>
<keyword evidence="7" id="KW-1185">Reference proteome</keyword>
<feature type="domain" description="MYND-type" evidence="5">
    <location>
        <begin position="76"/>
        <end position="112"/>
    </location>
</feature>
<keyword evidence="3" id="KW-0862">Zinc</keyword>
<dbReference type="PROSITE" id="PS50865">
    <property type="entry name" value="ZF_MYND_2"/>
    <property type="match status" value="1"/>
</dbReference>
<evidence type="ECO:0000313" key="6">
    <source>
        <dbReference type="EMBL" id="KAB2572686.1"/>
    </source>
</evidence>
<name>A0A5N5D4Q6_9PEZI</name>
<dbReference type="Pfam" id="PF14737">
    <property type="entry name" value="DUF4470"/>
    <property type="match status" value="1"/>
</dbReference>
<dbReference type="Pfam" id="PF01753">
    <property type="entry name" value="zf-MYND"/>
    <property type="match status" value="1"/>
</dbReference>
<gene>
    <name evidence="6" type="primary">dnaaf3</name>
    <name evidence="6" type="ORF">DBV05_g8640</name>
</gene>
<sequence>MFYRLRTAGGYITAITATALLLHILSTSLRRPAHEPRKAPPSCYASNTQLTQPASPDLGQIFPSSCPCANTSDATGQPCGKAGVKTCSNCFLVSYCSNKCQKRHLKKHKIDCKAELIKPTWDPLLGKEEYEPNSIPIDEPIWTQTAKLDANGKPLIKYLWGNMPAFDVLKLDRNEGANYDRDINLLFAASGDIRNVIKTITGVSSSQQQAITAVINDREIDIVARNAIMLLAALYVKPAPVAAAAILHIWYSVIIPSSVLQTLRTTVLPLIQDVCAKVAEKPADQLLAKTFTQGPCRLRLVLEKRNWVALTGYLDIPYGLTKESCERTWRNSVLANAQRYDWHMRMFDQIPGWRGSTKRFRLEGVLMPFGASRSMFDMPNPTFFQHSNVWPMMPHLDPFGGWSLDDILQSTPMAKHDIHGGVFFLVRDVLIDFCTKVQTMKVSFVLLHTEAANLPNTLAKDYHMTHSFDRIEVSNATDEQYLGLDCLRIFTPLLRPLNENPYATLVTLFLNSIRIAIGQNPAEDFACMMREAPRAERYMLPQRQLQNSPSYQAKLYGAWKLFRDFDGLFESYRKLLCFNDVAKKAGLREKPKHTIVEPRPMRLSKDATQAEFDKCYGSYLLGSERYVEWQRLA</sequence>
<dbReference type="Gene3D" id="6.10.140.2220">
    <property type="match status" value="1"/>
</dbReference>
<protein>
    <submittedName>
        <fullName evidence="6">Dynein assembly factor 3</fullName>
    </submittedName>
</protein>
<evidence type="ECO:0000256" key="4">
    <source>
        <dbReference type="PROSITE-ProRule" id="PRU00134"/>
    </source>
</evidence>
<evidence type="ECO:0000259" key="5">
    <source>
        <dbReference type="PROSITE" id="PS50865"/>
    </source>
</evidence>
<proteinExistence type="predicted"/>
<accession>A0A5N5D4Q6</accession>
<dbReference type="OrthoDB" id="5282002at2759"/>
<evidence type="ECO:0000256" key="3">
    <source>
        <dbReference type="ARBA" id="ARBA00022833"/>
    </source>
</evidence>
<dbReference type="GO" id="GO:0008270">
    <property type="term" value="F:zinc ion binding"/>
    <property type="evidence" value="ECO:0007669"/>
    <property type="project" value="UniProtKB-KW"/>
</dbReference>
<dbReference type="SUPFAM" id="SSF144232">
    <property type="entry name" value="HIT/MYND zinc finger-like"/>
    <property type="match status" value="1"/>
</dbReference>
<dbReference type="InterPro" id="IPR002893">
    <property type="entry name" value="Znf_MYND"/>
</dbReference>
<dbReference type="EMBL" id="VCHE01000073">
    <property type="protein sequence ID" value="KAB2572686.1"/>
    <property type="molecule type" value="Genomic_DNA"/>
</dbReference>
<evidence type="ECO:0000313" key="7">
    <source>
        <dbReference type="Proteomes" id="UP000325902"/>
    </source>
</evidence>
<dbReference type="InterPro" id="IPR027974">
    <property type="entry name" value="DUF4470"/>
</dbReference>
<keyword evidence="1" id="KW-0479">Metal-binding</keyword>
<evidence type="ECO:0000256" key="2">
    <source>
        <dbReference type="ARBA" id="ARBA00022771"/>
    </source>
</evidence>
<reference evidence="6 7" key="1">
    <citation type="journal article" date="2019" name="Sci. Rep.">
        <title>A multi-omics analysis of the grapevine pathogen Lasiodiplodia theobromae reveals that temperature affects the expression of virulence- and pathogenicity-related genes.</title>
        <authorList>
            <person name="Felix C."/>
            <person name="Meneses R."/>
            <person name="Goncalves M.F.M."/>
            <person name="Tilleman L."/>
            <person name="Duarte A.S."/>
            <person name="Jorrin-Novo J.V."/>
            <person name="Van de Peer Y."/>
            <person name="Deforce D."/>
            <person name="Van Nieuwerburgh F."/>
            <person name="Esteves A.C."/>
            <person name="Alves A."/>
        </authorList>
    </citation>
    <scope>NUCLEOTIDE SEQUENCE [LARGE SCALE GENOMIC DNA]</scope>
    <source>
        <strain evidence="6 7">LA-SOL3</strain>
    </source>
</reference>
<organism evidence="6 7">
    <name type="scientific">Lasiodiplodia theobromae</name>
    <dbReference type="NCBI Taxonomy" id="45133"/>
    <lineage>
        <taxon>Eukaryota</taxon>
        <taxon>Fungi</taxon>
        <taxon>Dikarya</taxon>
        <taxon>Ascomycota</taxon>
        <taxon>Pezizomycotina</taxon>
        <taxon>Dothideomycetes</taxon>
        <taxon>Dothideomycetes incertae sedis</taxon>
        <taxon>Botryosphaeriales</taxon>
        <taxon>Botryosphaeriaceae</taxon>
        <taxon>Lasiodiplodia</taxon>
    </lineage>
</organism>
<keyword evidence="2 4" id="KW-0863">Zinc-finger</keyword>
<dbReference type="Proteomes" id="UP000325902">
    <property type="component" value="Unassembled WGS sequence"/>
</dbReference>